<keyword evidence="11" id="KW-1185">Reference proteome</keyword>
<feature type="transmembrane region" description="Helical" evidence="9">
    <location>
        <begin position="56"/>
        <end position="76"/>
    </location>
</feature>
<feature type="transmembrane region" description="Helical" evidence="9">
    <location>
        <begin position="430"/>
        <end position="449"/>
    </location>
</feature>
<dbReference type="GeneID" id="63807054"/>
<protein>
    <submittedName>
        <fullName evidence="10">OPT superfamily oligopeptide transporter</fullName>
    </submittedName>
</protein>
<evidence type="ECO:0000256" key="1">
    <source>
        <dbReference type="ARBA" id="ARBA00004141"/>
    </source>
</evidence>
<dbReference type="Pfam" id="PF03169">
    <property type="entry name" value="OPT"/>
    <property type="match status" value="1"/>
</dbReference>
<keyword evidence="7 9" id="KW-1133">Transmembrane helix</keyword>
<gene>
    <name evidence="10" type="ORF">DL89DRAFT_293601</name>
</gene>
<keyword evidence="5" id="KW-0571">Peptide transport</keyword>
<evidence type="ECO:0000256" key="5">
    <source>
        <dbReference type="ARBA" id="ARBA00022856"/>
    </source>
</evidence>
<evidence type="ECO:0000313" key="10">
    <source>
        <dbReference type="EMBL" id="ORX69161.1"/>
    </source>
</evidence>
<feature type="transmembrane region" description="Helical" evidence="9">
    <location>
        <begin position="575"/>
        <end position="596"/>
    </location>
</feature>
<accession>A0A1Y1W6L6</accession>
<dbReference type="PANTHER" id="PTHR22601">
    <property type="entry name" value="ISP4 LIKE PROTEIN"/>
    <property type="match status" value="1"/>
</dbReference>
<evidence type="ECO:0000313" key="11">
    <source>
        <dbReference type="Proteomes" id="UP000193922"/>
    </source>
</evidence>
<dbReference type="GO" id="GO:0015031">
    <property type="term" value="P:protein transport"/>
    <property type="evidence" value="ECO:0007669"/>
    <property type="project" value="UniProtKB-KW"/>
</dbReference>
<name>A0A1Y1W6L6_9FUNG</name>
<organism evidence="10 11">
    <name type="scientific">Linderina pennispora</name>
    <dbReference type="NCBI Taxonomy" id="61395"/>
    <lineage>
        <taxon>Eukaryota</taxon>
        <taxon>Fungi</taxon>
        <taxon>Fungi incertae sedis</taxon>
        <taxon>Zoopagomycota</taxon>
        <taxon>Kickxellomycotina</taxon>
        <taxon>Kickxellomycetes</taxon>
        <taxon>Kickxellales</taxon>
        <taxon>Kickxellaceae</taxon>
        <taxon>Linderina</taxon>
    </lineage>
</organism>
<evidence type="ECO:0000256" key="4">
    <source>
        <dbReference type="ARBA" id="ARBA00022692"/>
    </source>
</evidence>
<feature type="transmembrane region" description="Helical" evidence="9">
    <location>
        <begin position="653"/>
        <end position="677"/>
    </location>
</feature>
<proteinExistence type="inferred from homology"/>
<sequence>MYSEDSPYDLVRSTVAPTDSDVPSLTFRSVMLGLLFASVVGFVNQLMIFRSTPVQITGYVVQILSFPLGYLMSRILPTRNFSTFGYTWSFNPGRFSIKEHALITIFASSVASGSYIMDVVIMENLRYGVRLDYGPSILLNLSSQLLGYGFVGVVREILIYPAAMVFPASLVSVTLFRTFHESKSYLNHVSRVRFFWVAFTGMFVYAFLPGIVMPLLSAVPILCLAAPNNVIAHQLGDTYHGLGMANLTFDWSMISSGYFGPPVAVPWYIACNMFAGFVIMFWVLLPATYYSDLWDSGNLPVYSNRLFHSNGSKYDMSMVVRDDGKLDQQKYDAFGPLHLPIAEPLQYSRALIAISAFLVYTILHHGKDIYHSIFYENDDSELGDDDIHARLMRKYPEVPHWWYAAIFASMLAMSIAVCETYHLLPWYWTIIGSTISFIYVIPNGILLALTNQTLKLSIISYFIAGYGMPGNQLASVLFKAFTNVPMRQAIILVANFKMGHYLKIPPRHVFLSQVISTVLMSFVQCGIGIWMMQTVDGFCSTSLTWSCIPINSLYASSVIWGLVGPHRLFNSGSNYSYIPYMFIVGICVPFPVWYLQRRYPNSFWHNIHLPVALSSLAILPGAPSTVVVNWFFGCFIFQYVVHRYWYGYYRRYAFTLVAAFDSSVAIAAVLIFFIFTYSDVRMPSYWGTSTKLCPLSSSGGGFKNYQEFQSPP</sequence>
<evidence type="ECO:0000256" key="2">
    <source>
        <dbReference type="ARBA" id="ARBA00008807"/>
    </source>
</evidence>
<keyword evidence="4 9" id="KW-0812">Transmembrane</keyword>
<dbReference type="OrthoDB" id="9986677at2759"/>
<dbReference type="AlphaFoldDB" id="A0A1Y1W6L6"/>
<evidence type="ECO:0000256" key="7">
    <source>
        <dbReference type="ARBA" id="ARBA00022989"/>
    </source>
</evidence>
<keyword evidence="6" id="KW-0653">Protein transport</keyword>
<dbReference type="NCBIfam" id="TIGR00727">
    <property type="entry name" value="ISP4_OPT"/>
    <property type="match status" value="1"/>
</dbReference>
<feature type="transmembrane region" description="Helical" evidence="9">
    <location>
        <begin position="543"/>
        <end position="563"/>
    </location>
</feature>
<comment type="caution">
    <text evidence="10">The sequence shown here is derived from an EMBL/GenBank/DDBJ whole genome shotgun (WGS) entry which is preliminary data.</text>
</comment>
<dbReference type="InterPro" id="IPR004648">
    <property type="entry name" value="Oligpept_transpt"/>
</dbReference>
<keyword evidence="8 9" id="KW-0472">Membrane</keyword>
<feature type="transmembrane region" description="Helical" evidence="9">
    <location>
        <begin position="265"/>
        <end position="285"/>
    </location>
</feature>
<evidence type="ECO:0000256" key="6">
    <source>
        <dbReference type="ARBA" id="ARBA00022927"/>
    </source>
</evidence>
<feature type="transmembrane region" description="Helical" evidence="9">
    <location>
        <begin position="30"/>
        <end position="49"/>
    </location>
</feature>
<dbReference type="EMBL" id="MCFD01000008">
    <property type="protein sequence ID" value="ORX69161.1"/>
    <property type="molecule type" value="Genomic_DNA"/>
</dbReference>
<dbReference type="GO" id="GO:0016020">
    <property type="term" value="C:membrane"/>
    <property type="evidence" value="ECO:0007669"/>
    <property type="project" value="UniProtKB-SubCell"/>
</dbReference>
<feature type="transmembrane region" description="Helical" evidence="9">
    <location>
        <begin position="401"/>
        <end position="424"/>
    </location>
</feature>
<evidence type="ECO:0000256" key="8">
    <source>
        <dbReference type="ARBA" id="ARBA00023136"/>
    </source>
</evidence>
<evidence type="ECO:0000256" key="3">
    <source>
        <dbReference type="ARBA" id="ARBA00022448"/>
    </source>
</evidence>
<comment type="similarity">
    <text evidence="2">Belongs to the oligopeptide OPT transporter family.</text>
</comment>
<feature type="transmembrane region" description="Helical" evidence="9">
    <location>
        <begin position="616"/>
        <end position="641"/>
    </location>
</feature>
<feature type="transmembrane region" description="Helical" evidence="9">
    <location>
        <begin position="157"/>
        <end position="180"/>
    </location>
</feature>
<reference evidence="10 11" key="1">
    <citation type="submission" date="2016-07" db="EMBL/GenBank/DDBJ databases">
        <title>Pervasive Adenine N6-methylation of Active Genes in Fungi.</title>
        <authorList>
            <consortium name="DOE Joint Genome Institute"/>
            <person name="Mondo S.J."/>
            <person name="Dannebaum R.O."/>
            <person name="Kuo R.C."/>
            <person name="Labutti K."/>
            <person name="Haridas S."/>
            <person name="Kuo A."/>
            <person name="Salamov A."/>
            <person name="Ahrendt S.R."/>
            <person name="Lipzen A."/>
            <person name="Sullivan W."/>
            <person name="Andreopoulos W.B."/>
            <person name="Clum A."/>
            <person name="Lindquist E."/>
            <person name="Daum C."/>
            <person name="Ramamoorthy G.K."/>
            <person name="Gryganskyi A."/>
            <person name="Culley D."/>
            <person name="Magnuson J.K."/>
            <person name="James T.Y."/>
            <person name="O'Malley M.A."/>
            <person name="Stajich J.E."/>
            <person name="Spatafora J.W."/>
            <person name="Visel A."/>
            <person name="Grigoriev I.V."/>
        </authorList>
    </citation>
    <scope>NUCLEOTIDE SEQUENCE [LARGE SCALE GENOMIC DNA]</scope>
    <source>
        <strain evidence="10 11">ATCC 12442</strain>
    </source>
</reference>
<keyword evidence="3" id="KW-0813">Transport</keyword>
<dbReference type="RefSeq" id="XP_040742893.1">
    <property type="nucleotide sequence ID" value="XM_040890406.1"/>
</dbReference>
<dbReference type="InterPro" id="IPR004813">
    <property type="entry name" value="OPT"/>
</dbReference>
<dbReference type="Proteomes" id="UP000193922">
    <property type="component" value="Unassembled WGS sequence"/>
</dbReference>
<feature type="transmembrane region" description="Helical" evidence="9">
    <location>
        <begin position="192"/>
        <end position="212"/>
    </location>
</feature>
<comment type="subcellular location">
    <subcellularLocation>
        <location evidence="1">Membrane</location>
        <topology evidence="1">Multi-pass membrane protein</topology>
    </subcellularLocation>
</comment>
<dbReference type="NCBIfam" id="TIGR00728">
    <property type="entry name" value="OPT_sfam"/>
    <property type="match status" value="1"/>
</dbReference>
<evidence type="ECO:0000256" key="9">
    <source>
        <dbReference type="SAM" id="Phobius"/>
    </source>
</evidence>
<dbReference type="GO" id="GO:0035673">
    <property type="term" value="F:oligopeptide transmembrane transporter activity"/>
    <property type="evidence" value="ECO:0007669"/>
    <property type="project" value="InterPro"/>
</dbReference>
<feature type="transmembrane region" description="Helical" evidence="9">
    <location>
        <begin position="509"/>
        <end position="531"/>
    </location>
</feature>